<keyword evidence="3" id="KW-0865">Zymogen</keyword>
<evidence type="ECO:0000256" key="1">
    <source>
        <dbReference type="ARBA" id="ARBA00006586"/>
    </source>
</evidence>
<protein>
    <submittedName>
        <fullName evidence="5">Penicillin acylase (Penicillin amidase)</fullName>
        <ecNumber evidence="5">3.5.1.11</ecNumber>
    </submittedName>
</protein>
<dbReference type="Gene3D" id="3.60.20.10">
    <property type="entry name" value="Glutamine Phosphoribosylpyrophosphate, subunit 1, domain 1"/>
    <property type="match status" value="1"/>
</dbReference>
<dbReference type="GO" id="GO:0017000">
    <property type="term" value="P:antibiotic biosynthetic process"/>
    <property type="evidence" value="ECO:0007669"/>
    <property type="project" value="InterPro"/>
</dbReference>
<feature type="compositionally biased region" description="Basic and acidic residues" evidence="4">
    <location>
        <begin position="769"/>
        <end position="791"/>
    </location>
</feature>
<feature type="compositionally biased region" description="Basic and acidic residues" evidence="4">
    <location>
        <begin position="832"/>
        <end position="846"/>
    </location>
</feature>
<feature type="non-terminal residue" evidence="5">
    <location>
        <position position="896"/>
    </location>
</feature>
<name>A0A6J4MD32_9BACT</name>
<accession>A0A6J4MD32</accession>
<reference evidence="5" key="1">
    <citation type="submission" date="2020-02" db="EMBL/GenBank/DDBJ databases">
        <authorList>
            <person name="Meier V. D."/>
        </authorList>
    </citation>
    <scope>NUCLEOTIDE SEQUENCE</scope>
    <source>
        <strain evidence="5">AVDCRST_MAG11</strain>
    </source>
</reference>
<dbReference type="InterPro" id="IPR043146">
    <property type="entry name" value="Penicillin_amidase_N_B-knob"/>
</dbReference>
<feature type="non-terminal residue" evidence="5">
    <location>
        <position position="1"/>
    </location>
</feature>
<proteinExistence type="inferred from homology"/>
<dbReference type="InterPro" id="IPR043147">
    <property type="entry name" value="Penicillin_amidase_A-knob"/>
</dbReference>
<dbReference type="SUPFAM" id="SSF56235">
    <property type="entry name" value="N-terminal nucleophile aminohydrolases (Ntn hydrolases)"/>
    <property type="match status" value="1"/>
</dbReference>
<dbReference type="AlphaFoldDB" id="A0A6J4MD32"/>
<dbReference type="PANTHER" id="PTHR34218:SF4">
    <property type="entry name" value="ACYL-HOMOSERINE LACTONE ACYLASE QUIP"/>
    <property type="match status" value="1"/>
</dbReference>
<evidence type="ECO:0000313" key="5">
    <source>
        <dbReference type="EMBL" id="CAA9356479.1"/>
    </source>
</evidence>
<dbReference type="Pfam" id="PF01804">
    <property type="entry name" value="Penicil_amidase"/>
    <property type="match status" value="1"/>
</dbReference>
<dbReference type="InterPro" id="IPR023343">
    <property type="entry name" value="Penicillin_amidase_dom1"/>
</dbReference>
<feature type="region of interest" description="Disordered" evidence="4">
    <location>
        <begin position="740"/>
        <end position="896"/>
    </location>
</feature>
<feature type="region of interest" description="Disordered" evidence="4">
    <location>
        <begin position="639"/>
        <end position="700"/>
    </location>
</feature>
<dbReference type="GO" id="GO:0008953">
    <property type="term" value="F:penicillin amidase activity"/>
    <property type="evidence" value="ECO:0007669"/>
    <property type="project" value="UniProtKB-EC"/>
</dbReference>
<dbReference type="Gene3D" id="1.10.1400.10">
    <property type="match status" value="1"/>
</dbReference>
<feature type="compositionally biased region" description="Basic and acidic residues" evidence="4">
    <location>
        <begin position="740"/>
        <end position="759"/>
    </location>
</feature>
<gene>
    <name evidence="5" type="ORF">AVDCRST_MAG11-3839</name>
</gene>
<dbReference type="EMBL" id="CADCTU010000815">
    <property type="protein sequence ID" value="CAA9356479.1"/>
    <property type="molecule type" value="Genomic_DNA"/>
</dbReference>
<evidence type="ECO:0000256" key="4">
    <source>
        <dbReference type="SAM" id="MobiDB-lite"/>
    </source>
</evidence>
<dbReference type="CDD" id="cd03747">
    <property type="entry name" value="Ntn_PGA_like"/>
    <property type="match status" value="1"/>
</dbReference>
<evidence type="ECO:0000256" key="3">
    <source>
        <dbReference type="ARBA" id="ARBA00023145"/>
    </source>
</evidence>
<feature type="compositionally biased region" description="Basic and acidic residues" evidence="4">
    <location>
        <begin position="658"/>
        <end position="675"/>
    </location>
</feature>
<feature type="compositionally biased region" description="Basic and acidic residues" evidence="4">
    <location>
        <begin position="811"/>
        <end position="822"/>
    </location>
</feature>
<dbReference type="Gene3D" id="2.30.120.10">
    <property type="match status" value="1"/>
</dbReference>
<keyword evidence="2 5" id="KW-0378">Hydrolase</keyword>
<dbReference type="PANTHER" id="PTHR34218">
    <property type="entry name" value="PEPTIDASE S45 PENICILLIN AMIDASE"/>
    <property type="match status" value="1"/>
</dbReference>
<comment type="similarity">
    <text evidence="1">Belongs to the peptidase S45 family.</text>
</comment>
<evidence type="ECO:0000256" key="2">
    <source>
        <dbReference type="ARBA" id="ARBA00022801"/>
    </source>
</evidence>
<dbReference type="InterPro" id="IPR029055">
    <property type="entry name" value="Ntn_hydrolases_N"/>
</dbReference>
<sequence>LAVGLVAAPAAAQRAPAADTLRLAGLERPVEVLRDAWGVAHIYAATEHDLFFAQGYTAARDRTFQFELWRRQATGTVAELLGPREIPRDVGARLFAYRGSLSADLARYHPRGAAIVGAFVEGVNAFVDQAVRDTALVPLELRMLGIRPGRWTPAVVISRHQGLLGNVTEELTNGRVVARHGAALLRKVEWFHPGPGEPRLDLDSTIADGALDAPILALYDAFRGPVRFVPADLAAAYRNDAGAARRLAAAQAAHDAELRHHERRDVGSNNWVVSGRLTMSGRALMANDPHRAQAAPSLRYMVHLVAPGWNVVGGGEPVIPGVSIGHNEHGAWGLTIFGTDGEDLYVYRTNPANRREYRYRGRWEPMRERRERVPVKGRPPHEARLRYTRHGPVVYEDTARGLAYAVRAAWLEPGGAPYLASLRMDQARTWEEFRAACAYGNIPGENMVWADVRGTIGWQAVGIAPVRRGWSGLVPVPGDGRFEWDGYLPMLEKPHAVNPPEGFIATANNNLTPEGYPHRDAIGWSWADPYRFARIAEVLGSGRRHTAMDMMRLQNDYTSLPARALVPLLGGLASRDAAAERARLALLAWDHVLDRESAAAGVYEAWYRRLAANAAALMIPADARPLLRGASTKRVVEWLTAPGGEPAGRRRASQVLADEGRRGQPPDHRHPDRGPDQVAGRQRGHAQEREGPGLLRPAAELDQRRRVLEGVHRPAPQAVGGQQHPRDAADAPHRLVAQRRPDAADHPGHPGRAEQADRHHAGRHRRDRGRQQHGEGEQHRRLGGEQREGDRRLRRPVVHGHPDDQDLGEAGQDHEAAAERHQAQPLAQQEGRPADRPGQHGQRDARLGLAGQRGAGQERGAQRGDEAEAEHHQVEQDGGGQPGLAAGQRLRGQPGE</sequence>
<dbReference type="InterPro" id="IPR002692">
    <property type="entry name" value="S45"/>
</dbReference>
<organism evidence="5">
    <name type="scientific">uncultured Gemmatimonadaceae bacterium</name>
    <dbReference type="NCBI Taxonomy" id="246130"/>
    <lineage>
        <taxon>Bacteria</taxon>
        <taxon>Pseudomonadati</taxon>
        <taxon>Gemmatimonadota</taxon>
        <taxon>Gemmatimonadia</taxon>
        <taxon>Gemmatimonadales</taxon>
        <taxon>Gemmatimonadaceae</taxon>
        <taxon>environmental samples</taxon>
    </lineage>
</organism>
<dbReference type="EC" id="3.5.1.11" evidence="5"/>
<dbReference type="Gene3D" id="1.10.439.10">
    <property type="entry name" value="Penicillin Amidohydrolase, domain 1"/>
    <property type="match status" value="1"/>
</dbReference>
<feature type="compositionally biased region" description="Basic and acidic residues" evidence="4">
    <location>
        <begin position="860"/>
        <end position="875"/>
    </location>
</feature>